<keyword evidence="1" id="KW-0812">Transmembrane</keyword>
<dbReference type="Proteomes" id="UP001229346">
    <property type="component" value="Unassembled WGS sequence"/>
</dbReference>
<proteinExistence type="predicted"/>
<evidence type="ECO:0000256" key="1">
    <source>
        <dbReference type="SAM" id="Phobius"/>
    </source>
</evidence>
<sequence length="241" mass="27587">MSKWKGAWFLAKQELVRDRWRSIITVAFIGYLLLFSVPLFLESMTERETDSMSWLTDFIYLSLLPCLGFVLNNTMMNYYKKDSYSRKLAYLRTLPITPQQIALGRLIQLTLVLFAAQLIFFAAQYVIIYFSFVEIDLGDFALYALFWFGYSLTIAMAYVYWEIGHSGKVYFAACIVTAILFLAIAAAVSWLGEGNIVIGTLGAIEEGKWWIALITPVICAITLPFGYRVLTNRLLKRSYTV</sequence>
<feature type="transmembrane region" description="Helical" evidence="1">
    <location>
        <begin position="140"/>
        <end position="161"/>
    </location>
</feature>
<feature type="transmembrane region" description="Helical" evidence="1">
    <location>
        <begin position="106"/>
        <end position="128"/>
    </location>
</feature>
<feature type="transmembrane region" description="Helical" evidence="1">
    <location>
        <begin position="53"/>
        <end position="71"/>
    </location>
</feature>
<keyword evidence="1" id="KW-0472">Membrane</keyword>
<protein>
    <recommendedName>
        <fullName evidence="4">ABC transporter permease</fullName>
    </recommendedName>
</protein>
<keyword evidence="3" id="KW-1185">Reference proteome</keyword>
<dbReference type="EMBL" id="JAUSSU010000003">
    <property type="protein sequence ID" value="MDQ0112264.1"/>
    <property type="molecule type" value="Genomic_DNA"/>
</dbReference>
<dbReference type="RefSeq" id="WP_307202956.1">
    <property type="nucleotide sequence ID" value="NZ_JAUSSU010000003.1"/>
</dbReference>
<name>A0ABT9TY27_PAEHA</name>
<feature type="transmembrane region" description="Helical" evidence="1">
    <location>
        <begin position="209"/>
        <end position="230"/>
    </location>
</feature>
<keyword evidence="1" id="KW-1133">Transmembrane helix</keyword>
<feature type="transmembrane region" description="Helical" evidence="1">
    <location>
        <begin position="168"/>
        <end position="189"/>
    </location>
</feature>
<evidence type="ECO:0008006" key="4">
    <source>
        <dbReference type="Google" id="ProtNLM"/>
    </source>
</evidence>
<organism evidence="2 3">
    <name type="scientific">Paenibacillus harenae</name>
    <dbReference type="NCBI Taxonomy" id="306543"/>
    <lineage>
        <taxon>Bacteria</taxon>
        <taxon>Bacillati</taxon>
        <taxon>Bacillota</taxon>
        <taxon>Bacilli</taxon>
        <taxon>Bacillales</taxon>
        <taxon>Paenibacillaceae</taxon>
        <taxon>Paenibacillus</taxon>
    </lineage>
</organism>
<gene>
    <name evidence="2" type="ORF">J2T15_001699</name>
</gene>
<accession>A0ABT9TY27</accession>
<evidence type="ECO:0000313" key="2">
    <source>
        <dbReference type="EMBL" id="MDQ0112264.1"/>
    </source>
</evidence>
<evidence type="ECO:0000313" key="3">
    <source>
        <dbReference type="Proteomes" id="UP001229346"/>
    </source>
</evidence>
<feature type="transmembrane region" description="Helical" evidence="1">
    <location>
        <begin position="20"/>
        <end position="41"/>
    </location>
</feature>
<reference evidence="2 3" key="1">
    <citation type="submission" date="2023-07" db="EMBL/GenBank/DDBJ databases">
        <title>Sorghum-associated microbial communities from plants grown in Nebraska, USA.</title>
        <authorList>
            <person name="Schachtman D."/>
        </authorList>
    </citation>
    <scope>NUCLEOTIDE SEQUENCE [LARGE SCALE GENOMIC DNA]</scope>
    <source>
        <strain evidence="2 3">CC482</strain>
    </source>
</reference>
<comment type="caution">
    <text evidence="2">The sequence shown here is derived from an EMBL/GenBank/DDBJ whole genome shotgun (WGS) entry which is preliminary data.</text>
</comment>